<gene>
    <name evidence="4" type="ORF">DCAR_015816</name>
    <name evidence="5" type="ORF">DCAR_0414881</name>
</gene>
<dbReference type="AlphaFoldDB" id="A0A162A6D3"/>
<feature type="compositionally biased region" description="Basic and acidic residues" evidence="2">
    <location>
        <begin position="264"/>
        <end position="279"/>
    </location>
</feature>
<feature type="compositionally biased region" description="Basic and acidic residues" evidence="2">
    <location>
        <begin position="218"/>
        <end position="250"/>
    </location>
</feature>
<feature type="region of interest" description="Disordered" evidence="2">
    <location>
        <begin position="218"/>
        <end position="282"/>
    </location>
</feature>
<accession>A0A162A6D3</accession>
<proteinExistence type="predicted"/>
<sequence>MRVEKGDDNAVKEALWSLLLCPWEGPRVKIMNSSEEDRLEKGERLYKEFVIRNREWLDVNLQANLIKGDSDSLRVAGNQIHHKSMRNLNKKEYDEDANTRKYVEALLGTNSRWKEDNMDGKEDSEWTVVERKRRKGRKAGATILVAKIPSKAKSRDLWSYFGRAVRVMDIILPRKKDRRNNKIGFVKVQSEQEAIRAVEVLAHMKFEGVRMDIMLAGKNEKKGGDTPIKENLDSKDRPLERSESRTHEAMSSKQSTRDGYSVEPPKKEKGASKDEDKANTHNLVPVQEDSILDTGNCLIGFSAFSLRGEILQEVLLEMGMSYIEVKEISCWK</sequence>
<dbReference type="EMBL" id="CP093346">
    <property type="protein sequence ID" value="WOG95557.1"/>
    <property type="molecule type" value="Genomic_DNA"/>
</dbReference>
<dbReference type="InterPro" id="IPR012677">
    <property type="entry name" value="Nucleotide-bd_a/b_plait_sf"/>
</dbReference>
<evidence type="ECO:0000259" key="3">
    <source>
        <dbReference type="PROSITE" id="PS50102"/>
    </source>
</evidence>
<dbReference type="InterPro" id="IPR035979">
    <property type="entry name" value="RBD_domain_sf"/>
</dbReference>
<dbReference type="GO" id="GO:0003723">
    <property type="term" value="F:RNA binding"/>
    <property type="evidence" value="ECO:0007669"/>
    <property type="project" value="UniProtKB-UniRule"/>
</dbReference>
<dbReference type="EMBL" id="LNRQ01000004">
    <property type="protein sequence ID" value="KZM96822.1"/>
    <property type="molecule type" value="Genomic_DNA"/>
</dbReference>
<evidence type="ECO:0000256" key="2">
    <source>
        <dbReference type="SAM" id="MobiDB-lite"/>
    </source>
</evidence>
<evidence type="ECO:0000313" key="5">
    <source>
        <dbReference type="EMBL" id="WOG95557.1"/>
    </source>
</evidence>
<organism evidence="4">
    <name type="scientific">Daucus carota subsp. sativus</name>
    <name type="common">Carrot</name>
    <dbReference type="NCBI Taxonomy" id="79200"/>
    <lineage>
        <taxon>Eukaryota</taxon>
        <taxon>Viridiplantae</taxon>
        <taxon>Streptophyta</taxon>
        <taxon>Embryophyta</taxon>
        <taxon>Tracheophyta</taxon>
        <taxon>Spermatophyta</taxon>
        <taxon>Magnoliopsida</taxon>
        <taxon>eudicotyledons</taxon>
        <taxon>Gunneridae</taxon>
        <taxon>Pentapetalae</taxon>
        <taxon>asterids</taxon>
        <taxon>campanulids</taxon>
        <taxon>Apiales</taxon>
        <taxon>Apiaceae</taxon>
        <taxon>Apioideae</taxon>
        <taxon>Scandiceae</taxon>
        <taxon>Daucinae</taxon>
        <taxon>Daucus</taxon>
        <taxon>Daucus sect. Daucus</taxon>
    </lineage>
</organism>
<keyword evidence="1" id="KW-0694">RNA-binding</keyword>
<keyword evidence="6" id="KW-1185">Reference proteome</keyword>
<dbReference type="SMART" id="SM00360">
    <property type="entry name" value="RRM"/>
    <property type="match status" value="1"/>
</dbReference>
<dbReference type="Pfam" id="PF00076">
    <property type="entry name" value="RRM_1"/>
    <property type="match status" value="1"/>
</dbReference>
<dbReference type="SUPFAM" id="SSF54928">
    <property type="entry name" value="RNA-binding domain, RBD"/>
    <property type="match status" value="1"/>
</dbReference>
<evidence type="ECO:0000256" key="1">
    <source>
        <dbReference type="PROSITE-ProRule" id="PRU00176"/>
    </source>
</evidence>
<dbReference type="Gene3D" id="3.30.70.330">
    <property type="match status" value="1"/>
</dbReference>
<feature type="domain" description="RRM" evidence="3">
    <location>
        <begin position="141"/>
        <end position="218"/>
    </location>
</feature>
<evidence type="ECO:0000313" key="6">
    <source>
        <dbReference type="Proteomes" id="UP000077755"/>
    </source>
</evidence>
<evidence type="ECO:0000313" key="4">
    <source>
        <dbReference type="EMBL" id="KZM96822.1"/>
    </source>
</evidence>
<dbReference type="Proteomes" id="UP000077755">
    <property type="component" value="Chromosome 4"/>
</dbReference>
<dbReference type="InterPro" id="IPR000504">
    <property type="entry name" value="RRM_dom"/>
</dbReference>
<dbReference type="Gramene" id="KZM96822">
    <property type="protein sequence ID" value="KZM96822"/>
    <property type="gene ID" value="DCAR_015816"/>
</dbReference>
<dbReference type="PROSITE" id="PS50102">
    <property type="entry name" value="RRM"/>
    <property type="match status" value="1"/>
</dbReference>
<reference evidence="4" key="1">
    <citation type="journal article" date="2016" name="Nat. Genet.">
        <title>A high-quality carrot genome assembly provides new insights into carotenoid accumulation and asterid genome evolution.</title>
        <authorList>
            <person name="Iorizzo M."/>
            <person name="Ellison S."/>
            <person name="Senalik D."/>
            <person name="Zeng P."/>
            <person name="Satapoomin P."/>
            <person name="Huang J."/>
            <person name="Bowman M."/>
            <person name="Iovene M."/>
            <person name="Sanseverino W."/>
            <person name="Cavagnaro P."/>
            <person name="Yildiz M."/>
            <person name="Macko-Podgorni A."/>
            <person name="Moranska E."/>
            <person name="Grzebelus E."/>
            <person name="Grzebelus D."/>
            <person name="Ashrafi H."/>
            <person name="Zheng Z."/>
            <person name="Cheng S."/>
            <person name="Spooner D."/>
            <person name="Van Deynze A."/>
            <person name="Simon P."/>
        </authorList>
    </citation>
    <scope>NUCLEOTIDE SEQUENCE [LARGE SCALE GENOMIC DNA]</scope>
    <source>
        <tissue evidence="4">Leaf</tissue>
    </source>
</reference>
<reference evidence="5" key="2">
    <citation type="submission" date="2022-03" db="EMBL/GenBank/DDBJ databases">
        <title>Draft title - Genomic analysis of global carrot germplasm unveils the trajectory of domestication and the origin of high carotenoid orange carrot.</title>
        <authorList>
            <person name="Iorizzo M."/>
            <person name="Ellison S."/>
            <person name="Senalik D."/>
            <person name="Macko-Podgorni A."/>
            <person name="Grzebelus D."/>
            <person name="Bostan H."/>
            <person name="Rolling W."/>
            <person name="Curaba J."/>
            <person name="Simon P."/>
        </authorList>
    </citation>
    <scope>NUCLEOTIDE SEQUENCE</scope>
    <source>
        <tissue evidence="5">Leaf</tissue>
    </source>
</reference>
<dbReference type="CDD" id="cd00590">
    <property type="entry name" value="RRM_SF"/>
    <property type="match status" value="1"/>
</dbReference>
<protein>
    <recommendedName>
        <fullName evidence="3">RRM domain-containing protein</fullName>
    </recommendedName>
</protein>
<name>A0A162A6D3_DAUCS</name>